<dbReference type="InterPro" id="IPR035965">
    <property type="entry name" value="PAS-like_dom_sf"/>
</dbReference>
<dbReference type="PROSITE" id="PS50113">
    <property type="entry name" value="PAC"/>
    <property type="match status" value="1"/>
</dbReference>
<keyword evidence="4" id="KW-1185">Reference proteome</keyword>
<dbReference type="SUPFAM" id="SSF55073">
    <property type="entry name" value="Nucleotide cyclase"/>
    <property type="match status" value="1"/>
</dbReference>
<feature type="domain" description="PAC" evidence="1">
    <location>
        <begin position="112"/>
        <end position="164"/>
    </location>
</feature>
<dbReference type="PANTHER" id="PTHR45138">
    <property type="entry name" value="REGULATORY COMPONENTS OF SENSORY TRANSDUCTION SYSTEM"/>
    <property type="match status" value="1"/>
</dbReference>
<evidence type="ECO:0000259" key="1">
    <source>
        <dbReference type="PROSITE" id="PS50113"/>
    </source>
</evidence>
<sequence>MAIYLARYKDILFEISQIKIVDDIKFKWLNIPKNLSPEQYELIREKAGYITFEWDIQKDCIYFSKEINDYFDYPATIAPFADFVDKLELISDDQKVLLYECMDNVKKGVNFQKRDLHFPVKTGEERWFEARIITQKDNRNEPLLGIGILADVTEVRERITLLEKESRMDLFTGLYNRASIEHYGDRKLQELEQEEVLGMMIMDVDDFKNINDQYGHPVGDYVLKKMADLMRQKAPKGARVGRLGGDEFIVLYVTKDIEEFCDYAKEVLSEIASIKWQDREIKPQCSIGLSAASCNECSYAQLYERADKALYDAKNNGKNQLKCDLSEKLLHQRQ</sequence>
<dbReference type="PROSITE" id="PS50887">
    <property type="entry name" value="GGDEF"/>
    <property type="match status" value="1"/>
</dbReference>
<dbReference type="Gene3D" id="3.30.70.270">
    <property type="match status" value="1"/>
</dbReference>
<dbReference type="InterPro" id="IPR000160">
    <property type="entry name" value="GGDEF_dom"/>
</dbReference>
<dbReference type="Proteomes" id="UP000729290">
    <property type="component" value="Unassembled WGS sequence"/>
</dbReference>
<dbReference type="InterPro" id="IPR000014">
    <property type="entry name" value="PAS"/>
</dbReference>
<dbReference type="InterPro" id="IPR050469">
    <property type="entry name" value="Diguanylate_Cyclase"/>
</dbReference>
<proteinExistence type="predicted"/>
<dbReference type="InterPro" id="IPR043128">
    <property type="entry name" value="Rev_trsase/Diguanyl_cyclase"/>
</dbReference>
<dbReference type="CDD" id="cd01949">
    <property type="entry name" value="GGDEF"/>
    <property type="match status" value="1"/>
</dbReference>
<organism evidence="3 4">
    <name type="scientific">Anaerotignum lactatifermentans</name>
    <dbReference type="NCBI Taxonomy" id="160404"/>
    <lineage>
        <taxon>Bacteria</taxon>
        <taxon>Bacillati</taxon>
        <taxon>Bacillota</taxon>
        <taxon>Clostridia</taxon>
        <taxon>Lachnospirales</taxon>
        <taxon>Anaerotignaceae</taxon>
        <taxon>Anaerotignum</taxon>
    </lineage>
</organism>
<evidence type="ECO:0000259" key="2">
    <source>
        <dbReference type="PROSITE" id="PS50887"/>
    </source>
</evidence>
<dbReference type="EMBL" id="JACSNV010000020">
    <property type="protein sequence ID" value="MBM6878745.1"/>
    <property type="molecule type" value="Genomic_DNA"/>
</dbReference>
<reference evidence="3 4" key="1">
    <citation type="journal article" date="2021" name="Sci. Rep.">
        <title>The distribution of antibiotic resistance genes in chicken gut microbiota commensals.</title>
        <authorList>
            <person name="Juricova H."/>
            <person name="Matiasovicova J."/>
            <person name="Kubasova T."/>
            <person name="Cejkova D."/>
            <person name="Rychlik I."/>
        </authorList>
    </citation>
    <scope>NUCLEOTIDE SEQUENCE [LARGE SCALE GENOMIC DNA]</scope>
    <source>
        <strain evidence="3 4">An431b</strain>
    </source>
</reference>
<dbReference type="CDD" id="cd00130">
    <property type="entry name" value="PAS"/>
    <property type="match status" value="1"/>
</dbReference>
<accession>A0ABS2GCH8</accession>
<feature type="domain" description="GGDEF" evidence="2">
    <location>
        <begin position="195"/>
        <end position="326"/>
    </location>
</feature>
<comment type="caution">
    <text evidence="3">The sequence shown here is derived from an EMBL/GenBank/DDBJ whole genome shotgun (WGS) entry which is preliminary data.</text>
</comment>
<evidence type="ECO:0000313" key="4">
    <source>
        <dbReference type="Proteomes" id="UP000729290"/>
    </source>
</evidence>
<dbReference type="PANTHER" id="PTHR45138:SF9">
    <property type="entry name" value="DIGUANYLATE CYCLASE DGCM-RELATED"/>
    <property type="match status" value="1"/>
</dbReference>
<evidence type="ECO:0000313" key="3">
    <source>
        <dbReference type="EMBL" id="MBM6878745.1"/>
    </source>
</evidence>
<dbReference type="Gene3D" id="3.30.450.20">
    <property type="entry name" value="PAS domain"/>
    <property type="match status" value="1"/>
</dbReference>
<dbReference type="SMART" id="SM00267">
    <property type="entry name" value="GGDEF"/>
    <property type="match status" value="1"/>
</dbReference>
<dbReference type="Pfam" id="PF00990">
    <property type="entry name" value="GGDEF"/>
    <property type="match status" value="1"/>
</dbReference>
<dbReference type="InterPro" id="IPR029787">
    <property type="entry name" value="Nucleotide_cyclase"/>
</dbReference>
<dbReference type="NCBIfam" id="TIGR00254">
    <property type="entry name" value="GGDEF"/>
    <property type="match status" value="1"/>
</dbReference>
<dbReference type="SUPFAM" id="SSF55785">
    <property type="entry name" value="PYP-like sensor domain (PAS domain)"/>
    <property type="match status" value="1"/>
</dbReference>
<name>A0ABS2GCH8_9FIRM</name>
<protein>
    <submittedName>
        <fullName evidence="3">GGDEF domain-containing protein</fullName>
    </submittedName>
</protein>
<dbReference type="InterPro" id="IPR000700">
    <property type="entry name" value="PAS-assoc_C"/>
</dbReference>
<gene>
    <name evidence="3" type="ORF">H9X83_11350</name>
</gene>